<dbReference type="InterPro" id="IPR000873">
    <property type="entry name" value="AMP-dep_synth/lig_dom"/>
</dbReference>
<dbReference type="EMBL" id="BAAAVI010000002">
    <property type="protein sequence ID" value="GAA2848216.1"/>
    <property type="molecule type" value="Genomic_DNA"/>
</dbReference>
<dbReference type="Pfam" id="PF00501">
    <property type="entry name" value="AMP-binding"/>
    <property type="match status" value="1"/>
</dbReference>
<dbReference type="Gene3D" id="3.30.300.30">
    <property type="match status" value="1"/>
</dbReference>
<dbReference type="Pfam" id="PF13193">
    <property type="entry name" value="AMP-binding_C"/>
    <property type="match status" value="1"/>
</dbReference>
<proteinExistence type="predicted"/>
<dbReference type="Proteomes" id="UP001500831">
    <property type="component" value="Unassembled WGS sequence"/>
</dbReference>
<comment type="caution">
    <text evidence="3">The sequence shown here is derived from an EMBL/GenBank/DDBJ whole genome shotgun (WGS) entry which is preliminary data.</text>
</comment>
<dbReference type="InterPro" id="IPR025110">
    <property type="entry name" value="AMP-bd_C"/>
</dbReference>
<feature type="domain" description="AMP-binding enzyme C-terminal" evidence="2">
    <location>
        <begin position="361"/>
        <end position="437"/>
    </location>
</feature>
<dbReference type="InterPro" id="IPR020845">
    <property type="entry name" value="AMP-binding_CS"/>
</dbReference>
<dbReference type="Gene3D" id="3.40.50.12780">
    <property type="entry name" value="N-terminal domain of ligase-like"/>
    <property type="match status" value="1"/>
</dbReference>
<dbReference type="GO" id="GO:0016874">
    <property type="term" value="F:ligase activity"/>
    <property type="evidence" value="ECO:0007669"/>
    <property type="project" value="UniProtKB-KW"/>
</dbReference>
<evidence type="ECO:0000313" key="3">
    <source>
        <dbReference type="EMBL" id="GAA2848216.1"/>
    </source>
</evidence>
<dbReference type="RefSeq" id="WP_344967409.1">
    <property type="nucleotide sequence ID" value="NZ_BAAAVI010000002.1"/>
</dbReference>
<protein>
    <submittedName>
        <fullName evidence="3">Long-chain fatty acid--CoA ligase</fullName>
    </submittedName>
</protein>
<evidence type="ECO:0000313" key="4">
    <source>
        <dbReference type="Proteomes" id="UP001500831"/>
    </source>
</evidence>
<dbReference type="InterPro" id="IPR042099">
    <property type="entry name" value="ANL_N_sf"/>
</dbReference>
<feature type="domain" description="AMP-dependent synthetase/ligase" evidence="1">
    <location>
        <begin position="101"/>
        <end position="310"/>
    </location>
</feature>
<organism evidence="3 4">
    <name type="scientific">Streptosporangium fragile</name>
    <dbReference type="NCBI Taxonomy" id="46186"/>
    <lineage>
        <taxon>Bacteria</taxon>
        <taxon>Bacillati</taxon>
        <taxon>Actinomycetota</taxon>
        <taxon>Actinomycetes</taxon>
        <taxon>Streptosporangiales</taxon>
        <taxon>Streptosporangiaceae</taxon>
        <taxon>Streptosporangium</taxon>
    </lineage>
</organism>
<accession>A0ABN3VPY1</accession>
<dbReference type="PANTHER" id="PTHR43767">
    <property type="entry name" value="LONG-CHAIN-FATTY-ACID--COA LIGASE"/>
    <property type="match status" value="1"/>
</dbReference>
<reference evidence="3 4" key="1">
    <citation type="journal article" date="2019" name="Int. J. Syst. Evol. Microbiol.">
        <title>The Global Catalogue of Microorganisms (GCM) 10K type strain sequencing project: providing services to taxonomists for standard genome sequencing and annotation.</title>
        <authorList>
            <consortium name="The Broad Institute Genomics Platform"/>
            <consortium name="The Broad Institute Genome Sequencing Center for Infectious Disease"/>
            <person name="Wu L."/>
            <person name="Ma J."/>
        </authorList>
    </citation>
    <scope>NUCLEOTIDE SEQUENCE [LARGE SCALE GENOMIC DNA]</scope>
    <source>
        <strain evidence="3 4">JCM 6242</strain>
    </source>
</reference>
<evidence type="ECO:0000259" key="2">
    <source>
        <dbReference type="Pfam" id="PF13193"/>
    </source>
</evidence>
<dbReference type="InterPro" id="IPR050237">
    <property type="entry name" value="ATP-dep_AMP-bd_enzyme"/>
</dbReference>
<gene>
    <name evidence="3" type="ORF">GCM10010517_05420</name>
</gene>
<keyword evidence="4" id="KW-1185">Reference proteome</keyword>
<dbReference type="PANTHER" id="PTHR43767:SF1">
    <property type="entry name" value="NONRIBOSOMAL PEPTIDE SYNTHASE PES1 (EUROFUNG)-RELATED"/>
    <property type="match status" value="1"/>
</dbReference>
<dbReference type="PROSITE" id="PS00455">
    <property type="entry name" value="AMP_BINDING"/>
    <property type="match status" value="1"/>
</dbReference>
<name>A0ABN3VPY1_9ACTN</name>
<evidence type="ECO:0000259" key="1">
    <source>
        <dbReference type="Pfam" id="PF00501"/>
    </source>
</evidence>
<keyword evidence="3" id="KW-0436">Ligase</keyword>
<sequence length="457" mass="46919">MSGGPGGLTVDGEALSRGRLESLVRDVTGELRGTGAGPGRGVALLDTHPLSLIITVLAAERLGAPLLPGAPEWRTPAVTRAVVATVHPSGSGRPAVTAAAPGPQPPFPDETRAVFWTSGSTGEPKAVALDGGALDYQAGATRARLELEPGDRLLVPIPLNHAYGFSVLQMWARYGLDLHVQSRPGLGPVVMALKATPFASLDGVPSLYGALLLAARRDPELRAALAGPKVRGCGGDLLPHRLAEDFLSAVGGPLHDGYGLTEAGPNVALTGPSHWRPGTVGPPLDGTRLRLDEQTGEVLVHGPGLMAGYLDDPDATARAVTGGWLRTGDLGRLSPDGYLTVLGRLKSAIVVHGVTYPPKLVEDALYDCEGVAEAVAVGIPSGDPRGDSVAAFVLVDPSATAPTEDTLLAAVRGSLPEPLRPASIRLMDALPRTASGKADRRALRELASEAPAGVSGG</sequence>
<dbReference type="SUPFAM" id="SSF56801">
    <property type="entry name" value="Acetyl-CoA synthetase-like"/>
    <property type="match status" value="1"/>
</dbReference>
<dbReference type="InterPro" id="IPR045851">
    <property type="entry name" value="AMP-bd_C_sf"/>
</dbReference>